<keyword evidence="3" id="KW-0378">Hydrolase</keyword>
<dbReference type="InterPro" id="IPR001466">
    <property type="entry name" value="Beta-lactam-related"/>
</dbReference>
<name>A0A553JTX6_SHEHA</name>
<keyword evidence="4" id="KW-1185">Reference proteome</keyword>
<feature type="chain" id="PRO_5022005648" evidence="1">
    <location>
        <begin position="28"/>
        <end position="398"/>
    </location>
</feature>
<dbReference type="PANTHER" id="PTHR43283">
    <property type="entry name" value="BETA-LACTAMASE-RELATED"/>
    <property type="match status" value="1"/>
</dbReference>
<gene>
    <name evidence="3" type="ORF">FN961_02740</name>
</gene>
<dbReference type="GO" id="GO:0016787">
    <property type="term" value="F:hydrolase activity"/>
    <property type="evidence" value="ECO:0007669"/>
    <property type="project" value="UniProtKB-KW"/>
</dbReference>
<dbReference type="Gene3D" id="3.40.710.10">
    <property type="entry name" value="DD-peptidase/beta-lactamase superfamily"/>
    <property type="match status" value="1"/>
</dbReference>
<reference evidence="4" key="1">
    <citation type="submission" date="2019-07" db="EMBL/GenBank/DDBJ databases">
        <title>Shewanella sp. YLB-08 draft genomic sequence.</title>
        <authorList>
            <person name="Yu L."/>
        </authorList>
    </citation>
    <scope>NUCLEOTIDE SEQUENCE [LARGE SCALE GENOMIC DNA]</scope>
    <source>
        <strain evidence="4">JCM 20706</strain>
    </source>
</reference>
<dbReference type="RefSeq" id="WP_143563007.1">
    <property type="nucleotide sequence ID" value="NZ_BMPL01000002.1"/>
</dbReference>
<dbReference type="EMBL" id="VKGK01000002">
    <property type="protein sequence ID" value="TRY15912.1"/>
    <property type="molecule type" value="Genomic_DNA"/>
</dbReference>
<organism evidence="3 4">
    <name type="scientific">Shewanella hanedai</name>
    <name type="common">Alteromonas hanedai</name>
    <dbReference type="NCBI Taxonomy" id="25"/>
    <lineage>
        <taxon>Bacteria</taxon>
        <taxon>Pseudomonadati</taxon>
        <taxon>Pseudomonadota</taxon>
        <taxon>Gammaproteobacteria</taxon>
        <taxon>Alteromonadales</taxon>
        <taxon>Shewanellaceae</taxon>
        <taxon>Shewanella</taxon>
    </lineage>
</organism>
<sequence length="398" mass="43520">MTINLKFKRVIAVVLLGGMSSFVAASAEDSADLAPEATAAEAQISFWDMPFLKKAYIDTTPADRKDGIAVGELGVDGGNKNKIVMLAQEIADSRHGGYDSLLIAHKGKLLFESYYQRARVNLPHFQSSTTKSYTSLALGRAIQMGYLTMADLDKPLVSFLKDLDPTTFVDGAEKITLHQALIMSSGIRISDEQREEFEKTPSRLKGQGEVQAFLESSAPITAKSQIFKYGGGQSNLVMQVIEAVVPGTAKAFIKNELLDKMGISNYRWQTGVSGLPEAGQRVSMTSRAMVKWGTLVINKGKWQGEQLISADYLAKATSSVTKATEDWHPKNFFYGYFWYQTNITIGDKNYDANLAWGGGGQRIITVAELDLIIVITGADDADTIMTQVSKIILPAFAK</sequence>
<proteinExistence type="predicted"/>
<dbReference type="InterPro" id="IPR050789">
    <property type="entry name" value="Diverse_Enzym_Activities"/>
</dbReference>
<keyword evidence="1" id="KW-0732">Signal</keyword>
<evidence type="ECO:0000313" key="4">
    <source>
        <dbReference type="Proteomes" id="UP000318126"/>
    </source>
</evidence>
<dbReference type="AlphaFoldDB" id="A0A553JTX6"/>
<evidence type="ECO:0000313" key="3">
    <source>
        <dbReference type="EMBL" id="TRY15912.1"/>
    </source>
</evidence>
<evidence type="ECO:0000256" key="1">
    <source>
        <dbReference type="SAM" id="SignalP"/>
    </source>
</evidence>
<evidence type="ECO:0000259" key="2">
    <source>
        <dbReference type="Pfam" id="PF00144"/>
    </source>
</evidence>
<dbReference type="Proteomes" id="UP000318126">
    <property type="component" value="Unassembled WGS sequence"/>
</dbReference>
<feature type="signal peptide" evidence="1">
    <location>
        <begin position="1"/>
        <end position="27"/>
    </location>
</feature>
<feature type="domain" description="Beta-lactamase-related" evidence="2">
    <location>
        <begin position="100"/>
        <end position="375"/>
    </location>
</feature>
<comment type="caution">
    <text evidence="3">The sequence shown here is derived from an EMBL/GenBank/DDBJ whole genome shotgun (WGS) entry which is preliminary data.</text>
</comment>
<dbReference type="SUPFAM" id="SSF56601">
    <property type="entry name" value="beta-lactamase/transpeptidase-like"/>
    <property type="match status" value="1"/>
</dbReference>
<accession>A0A553JTX6</accession>
<dbReference type="InterPro" id="IPR012338">
    <property type="entry name" value="Beta-lactam/transpept-like"/>
</dbReference>
<dbReference type="OrthoDB" id="9814204at2"/>
<dbReference type="Pfam" id="PF00144">
    <property type="entry name" value="Beta-lactamase"/>
    <property type="match status" value="1"/>
</dbReference>
<protein>
    <submittedName>
        <fullName evidence="3">Serine hydrolase</fullName>
    </submittedName>
</protein>
<dbReference type="PANTHER" id="PTHR43283:SF7">
    <property type="entry name" value="BETA-LACTAMASE-RELATED DOMAIN-CONTAINING PROTEIN"/>
    <property type="match status" value="1"/>
</dbReference>